<sequence length="436" mass="47711">MSRITRQTTKLLATLSLVLCVSCSSQQDPAYQWLLGLVDGNPAAPAPTGSQDFGIDIQDETAPVDFVFDTTRTILVNVQVLLDGTTGLPLDGTSVQVTMASSDPSLPSTKTIFSAYTNPNGEVQGSFTVDADTNCVHLRVEAFGKLYEADIDIIKVTKISRRISISFNGNVIELPDTDGDGVPDIADSYPTDPNRVSTIRIPATDYYSIAFEDLYPAQGDSDFNDYVIRAVFEEDLNKYGEVVRVRGRFTHVAKGAAYNHVLKIGLPHAEVANYTLQRISTDGSTVEANLEGTGPAMDSLEVLPSSNTTITSSNASKKNTTFQIGKSAKLEVILSKPISKIALGSAPYDTFIHVINTGKDIHMANRFFDSAGKDLYRDSTGFPWALLIPGNFLWPYERINIRTAYSQFQPWYESLGTTDLDWFRTPNLSDVFPATP</sequence>
<protein>
    <submittedName>
        <fullName evidence="4">LruC domain-containing protein</fullName>
    </submittedName>
</protein>
<dbReference type="Proteomes" id="UP000231962">
    <property type="component" value="Unassembled WGS sequence"/>
</dbReference>
<dbReference type="Proteomes" id="UP000231990">
    <property type="component" value="Unassembled WGS sequence"/>
</dbReference>
<dbReference type="AlphaFoldDB" id="A0A2M9ZIM3"/>
<keyword evidence="5" id="KW-1185">Reference proteome</keyword>
<keyword evidence="1" id="KW-0732">Signal</keyword>
<evidence type="ECO:0000259" key="2">
    <source>
        <dbReference type="Pfam" id="PF16130"/>
    </source>
</evidence>
<name>A0A2M9ZIM3_9LEPT</name>
<dbReference type="EMBL" id="NPDY01000022">
    <property type="protein sequence ID" value="PJZ68466.1"/>
    <property type="molecule type" value="Genomic_DNA"/>
</dbReference>
<organism evidence="4 6">
    <name type="scientific">Leptospira perolatii</name>
    <dbReference type="NCBI Taxonomy" id="2023191"/>
    <lineage>
        <taxon>Bacteria</taxon>
        <taxon>Pseudomonadati</taxon>
        <taxon>Spirochaetota</taxon>
        <taxon>Spirochaetia</taxon>
        <taxon>Leptospirales</taxon>
        <taxon>Leptospiraceae</taxon>
        <taxon>Leptospira</taxon>
    </lineage>
</organism>
<feature type="chain" id="PRO_5014657534" evidence="1">
    <location>
        <begin position="31"/>
        <end position="436"/>
    </location>
</feature>
<evidence type="ECO:0000256" key="1">
    <source>
        <dbReference type="SAM" id="SignalP"/>
    </source>
</evidence>
<proteinExistence type="predicted"/>
<comment type="caution">
    <text evidence="4">The sequence shown here is derived from an EMBL/GenBank/DDBJ whole genome shotgun (WGS) entry which is preliminary data.</text>
</comment>
<reference evidence="5 6" key="1">
    <citation type="submission" date="2017-07" db="EMBL/GenBank/DDBJ databases">
        <title>Leptospira spp. isolated from tropical soils.</title>
        <authorList>
            <person name="Thibeaux R."/>
            <person name="Iraola G."/>
            <person name="Ferres I."/>
            <person name="Bierque E."/>
            <person name="Girault D."/>
            <person name="Soupe-Gilbert M.-E."/>
            <person name="Picardeau M."/>
            <person name="Goarant C."/>
        </authorList>
    </citation>
    <scope>NUCLEOTIDE SEQUENCE [LARGE SCALE GENOMIC DNA]</scope>
    <source>
        <strain evidence="4 6">FH1-B-B1</strain>
        <strain evidence="3 5">FH1-B-C1</strain>
    </source>
</reference>
<dbReference type="InterPro" id="IPR032295">
    <property type="entry name" value="DUF4842"/>
</dbReference>
<dbReference type="RefSeq" id="WP_100715091.1">
    <property type="nucleotide sequence ID" value="NZ_NPDY01000022.1"/>
</dbReference>
<evidence type="ECO:0000313" key="4">
    <source>
        <dbReference type="EMBL" id="PJZ71906.1"/>
    </source>
</evidence>
<dbReference type="OrthoDB" id="320914at2"/>
<gene>
    <name evidence="3" type="ORF">CH360_16135</name>
    <name evidence="4" type="ORF">CH373_16865</name>
</gene>
<dbReference type="Pfam" id="PF16130">
    <property type="entry name" value="DUF4842"/>
    <property type="match status" value="1"/>
</dbReference>
<feature type="domain" description="DUF4842" evidence="2">
    <location>
        <begin position="240"/>
        <end position="423"/>
    </location>
</feature>
<feature type="signal peptide" evidence="1">
    <location>
        <begin position="1"/>
        <end position="30"/>
    </location>
</feature>
<accession>A0A2M9ZIM3</accession>
<evidence type="ECO:0000313" key="3">
    <source>
        <dbReference type="EMBL" id="PJZ68466.1"/>
    </source>
</evidence>
<evidence type="ECO:0000313" key="5">
    <source>
        <dbReference type="Proteomes" id="UP000231962"/>
    </source>
</evidence>
<dbReference type="NCBIfam" id="TIGR04456">
    <property type="entry name" value="LruC_dom"/>
    <property type="match status" value="1"/>
</dbReference>
<dbReference type="InterPro" id="IPR031025">
    <property type="entry name" value="LruC_dom"/>
</dbReference>
<evidence type="ECO:0000313" key="6">
    <source>
        <dbReference type="Proteomes" id="UP000231990"/>
    </source>
</evidence>
<dbReference type="EMBL" id="NPDZ01000016">
    <property type="protein sequence ID" value="PJZ71906.1"/>
    <property type="molecule type" value="Genomic_DNA"/>
</dbReference>